<organism evidence="2 3">
    <name type="scientific">Arabis nemorensis</name>
    <dbReference type="NCBI Taxonomy" id="586526"/>
    <lineage>
        <taxon>Eukaryota</taxon>
        <taxon>Viridiplantae</taxon>
        <taxon>Streptophyta</taxon>
        <taxon>Embryophyta</taxon>
        <taxon>Tracheophyta</taxon>
        <taxon>Spermatophyta</taxon>
        <taxon>Magnoliopsida</taxon>
        <taxon>eudicotyledons</taxon>
        <taxon>Gunneridae</taxon>
        <taxon>Pentapetalae</taxon>
        <taxon>rosids</taxon>
        <taxon>malvids</taxon>
        <taxon>Brassicales</taxon>
        <taxon>Brassicaceae</taxon>
        <taxon>Arabideae</taxon>
        <taxon>Arabis</taxon>
    </lineage>
</organism>
<sequence length="188" mass="21327">MIHNIVVGILLLSLDNPAPANVMGSHIKSSRRLGHGYFSLWKFGLASQKPISPPKKKKRPIVDISDSNNSTYLVGVNPNPMRYSAETMWSEFPPPPAGCDGREVFVLWDVDDPSILERVDPRATANKIRTALLDKGYYGDESIWAFYDFGSVDSHLREMFAYFSNMYGQSEVLQLSDLMWWHIPLFSQ</sequence>
<gene>
    <name evidence="2" type="ORF">ANE_LOCUS8575</name>
</gene>
<comment type="caution">
    <text evidence="2">The sequence shown here is derived from an EMBL/GenBank/DDBJ whole genome shotgun (WGS) entry which is preliminary data.</text>
</comment>
<feature type="chain" id="PRO_5022085608" description="NYN domain-containing protein" evidence="1">
    <location>
        <begin position="21"/>
        <end position="188"/>
    </location>
</feature>
<evidence type="ECO:0000313" key="3">
    <source>
        <dbReference type="Proteomes" id="UP000489600"/>
    </source>
</evidence>
<dbReference type="AlphaFoldDB" id="A0A565BB44"/>
<evidence type="ECO:0008006" key="4">
    <source>
        <dbReference type="Google" id="ProtNLM"/>
    </source>
</evidence>
<keyword evidence="1" id="KW-0732">Signal</keyword>
<evidence type="ECO:0000256" key="1">
    <source>
        <dbReference type="SAM" id="SignalP"/>
    </source>
</evidence>
<reference evidence="2" key="1">
    <citation type="submission" date="2019-07" db="EMBL/GenBank/DDBJ databases">
        <authorList>
            <person name="Dittberner H."/>
        </authorList>
    </citation>
    <scope>NUCLEOTIDE SEQUENCE [LARGE SCALE GENOMIC DNA]</scope>
</reference>
<dbReference type="EMBL" id="CABITT030000003">
    <property type="protein sequence ID" value="VVA98130.1"/>
    <property type="molecule type" value="Genomic_DNA"/>
</dbReference>
<protein>
    <recommendedName>
        <fullName evidence="4">NYN domain-containing protein</fullName>
    </recommendedName>
</protein>
<feature type="signal peptide" evidence="1">
    <location>
        <begin position="1"/>
        <end position="20"/>
    </location>
</feature>
<keyword evidence="3" id="KW-1185">Reference proteome</keyword>
<proteinExistence type="predicted"/>
<accession>A0A565BB44</accession>
<name>A0A565BB44_9BRAS</name>
<dbReference type="Proteomes" id="UP000489600">
    <property type="component" value="Unassembled WGS sequence"/>
</dbReference>
<evidence type="ECO:0000313" key="2">
    <source>
        <dbReference type="EMBL" id="VVA98130.1"/>
    </source>
</evidence>